<proteinExistence type="predicted"/>
<protein>
    <submittedName>
        <fullName evidence="1">Uncharacterized protein</fullName>
    </submittedName>
</protein>
<reference evidence="1" key="2">
    <citation type="journal article" date="2015" name="Data Brief">
        <title>Shoot transcriptome of the giant reed, Arundo donax.</title>
        <authorList>
            <person name="Barrero R.A."/>
            <person name="Guerrero F.D."/>
            <person name="Moolhuijzen P."/>
            <person name="Goolsby J.A."/>
            <person name="Tidwell J."/>
            <person name="Bellgard S.E."/>
            <person name="Bellgard M.I."/>
        </authorList>
    </citation>
    <scope>NUCLEOTIDE SEQUENCE</scope>
    <source>
        <tissue evidence="1">Shoot tissue taken approximately 20 cm above the soil surface</tissue>
    </source>
</reference>
<organism evidence="1">
    <name type="scientific">Arundo donax</name>
    <name type="common">Giant reed</name>
    <name type="synonym">Donax arundinaceus</name>
    <dbReference type="NCBI Taxonomy" id="35708"/>
    <lineage>
        <taxon>Eukaryota</taxon>
        <taxon>Viridiplantae</taxon>
        <taxon>Streptophyta</taxon>
        <taxon>Embryophyta</taxon>
        <taxon>Tracheophyta</taxon>
        <taxon>Spermatophyta</taxon>
        <taxon>Magnoliopsida</taxon>
        <taxon>Liliopsida</taxon>
        <taxon>Poales</taxon>
        <taxon>Poaceae</taxon>
        <taxon>PACMAD clade</taxon>
        <taxon>Arundinoideae</taxon>
        <taxon>Arundineae</taxon>
        <taxon>Arundo</taxon>
    </lineage>
</organism>
<dbReference type="EMBL" id="GBRH01273203">
    <property type="protein sequence ID" value="JAD24692.1"/>
    <property type="molecule type" value="Transcribed_RNA"/>
</dbReference>
<sequence>MKIHTYRWLKNDQRYVWRDSYKHARG</sequence>
<evidence type="ECO:0000313" key="1">
    <source>
        <dbReference type="EMBL" id="JAD24692.1"/>
    </source>
</evidence>
<accession>A0A0A8YQP3</accession>
<name>A0A0A8YQP3_ARUDO</name>
<dbReference type="AlphaFoldDB" id="A0A0A8YQP3"/>
<reference evidence="1" key="1">
    <citation type="submission" date="2014-09" db="EMBL/GenBank/DDBJ databases">
        <authorList>
            <person name="Magalhaes I.L.F."/>
            <person name="Oliveira U."/>
            <person name="Santos F.R."/>
            <person name="Vidigal T.H.D.A."/>
            <person name="Brescovit A.D."/>
            <person name="Santos A.J."/>
        </authorList>
    </citation>
    <scope>NUCLEOTIDE SEQUENCE</scope>
    <source>
        <tissue evidence="1">Shoot tissue taken approximately 20 cm above the soil surface</tissue>
    </source>
</reference>